<comment type="caution">
    <text evidence="2">The sequence shown here is derived from an EMBL/GenBank/DDBJ whole genome shotgun (WGS) entry which is preliminary data.</text>
</comment>
<evidence type="ECO:0000313" key="2">
    <source>
        <dbReference type="EMBL" id="MBC3447695.1"/>
    </source>
</evidence>
<dbReference type="EMBL" id="JABWRJ010000026">
    <property type="protein sequence ID" value="MBC3447695.1"/>
    <property type="molecule type" value="Genomic_DNA"/>
</dbReference>
<proteinExistence type="predicted"/>
<reference evidence="2" key="1">
    <citation type="journal article" date="2020" name="Microorganisms">
        <title>Reliable Identification of Environmental Pseudomonas Isolates Using the rpoD Gene.</title>
        <authorList>
            <consortium name="The Broad Institute Genome Sequencing Platform"/>
            <person name="Girard L."/>
            <person name="Lood C."/>
            <person name="Rokni-Zadeh H."/>
            <person name="van Noort V."/>
            <person name="Lavigne R."/>
            <person name="De Mot R."/>
        </authorList>
    </citation>
    <scope>NUCLEOTIDE SEQUENCE</scope>
    <source>
        <strain evidence="2">BW13M1</strain>
    </source>
</reference>
<evidence type="ECO:0000259" key="1">
    <source>
        <dbReference type="Pfam" id="PF16778"/>
    </source>
</evidence>
<sequence>MKALIQEGVVVGFVSGDAFGESLPDTLPVNVGWRFENGEFLAPAELTATDLISRERAWRDIELTRVVWLRDRHRDQLEVGMDTHFTQPQFTELLQYLQALRDWPQSAVFPEISARPVQPAFLLSARVEQ</sequence>
<dbReference type="AlphaFoldDB" id="A0A923GBA6"/>
<protein>
    <recommendedName>
        <fullName evidence="1">Phage tail assembly chaperone-like domain-containing protein</fullName>
    </recommendedName>
</protein>
<reference evidence="2" key="2">
    <citation type="submission" date="2020-07" db="EMBL/GenBank/DDBJ databases">
        <authorList>
            <person name="Lood C."/>
            <person name="Girard L."/>
        </authorList>
    </citation>
    <scope>NUCLEOTIDE SEQUENCE</scope>
    <source>
        <strain evidence="2">BW13M1</strain>
    </source>
</reference>
<name>A0A923GBA6_9PSED</name>
<feature type="domain" description="Phage tail assembly chaperone-like" evidence="1">
    <location>
        <begin position="53"/>
        <end position="120"/>
    </location>
</feature>
<organism evidence="2">
    <name type="scientific">Pseudomonas peradeniyensis</name>
    <dbReference type="NCBI Taxonomy" id="2745488"/>
    <lineage>
        <taxon>Bacteria</taxon>
        <taxon>Pseudomonadati</taxon>
        <taxon>Pseudomonadota</taxon>
        <taxon>Gammaproteobacteria</taxon>
        <taxon>Pseudomonadales</taxon>
        <taxon>Pseudomonadaceae</taxon>
        <taxon>Pseudomonas</taxon>
    </lineage>
</organism>
<accession>A0A923GBA6</accession>
<dbReference type="RefSeq" id="WP_186734209.1">
    <property type="nucleotide sequence ID" value="NZ_JABWRJ020000001.1"/>
</dbReference>
<dbReference type="InterPro" id="IPR031893">
    <property type="entry name" value="Phage_tail_APC"/>
</dbReference>
<dbReference type="Pfam" id="PF16778">
    <property type="entry name" value="Phage_tail_APC"/>
    <property type="match status" value="1"/>
</dbReference>
<gene>
    <name evidence="2" type="ORF">HU751_18100</name>
</gene>